<dbReference type="Gene3D" id="3.20.20.150">
    <property type="entry name" value="Divalent-metal-dependent TIM barrel enzymes"/>
    <property type="match status" value="1"/>
</dbReference>
<evidence type="ECO:0000259" key="1">
    <source>
        <dbReference type="Pfam" id="PF01261"/>
    </source>
</evidence>
<keyword evidence="3" id="KW-1185">Reference proteome</keyword>
<sequence length="340" mass="37550">MPRPVTLFTGQWADMPIAELAPKAASWGYDGLELATWGDHLDVGRVLDEDGYAERQMALLEENGLGVWAISCHLVGQAVADAIIDGRHKAIVPAHVWGDGDAEGVRQRAAAEVVRTAEAAAALGLDVVTGFTGSPIWHLFYSWPPNLPEDVEAGFQETARRWTPVLDRFQELGVRFALEVHPSEIAFDGPSWERALDAFGGHPAFGINFDPSHFGYQNADYVRFLRDHADRVFHVHMKDVWWSSVRTEAGILGGHTEFGDARRSWDFRSLGRGKIDFEAIVRELNRVGYDGPLSVEWEDAGMDREHGAAEAAAFVRRVDFPPSDVVFDAQFAKASEAGTP</sequence>
<evidence type="ECO:0000313" key="2">
    <source>
        <dbReference type="EMBL" id="MDT0630250.1"/>
    </source>
</evidence>
<dbReference type="RefSeq" id="WP_311661232.1">
    <property type="nucleotide sequence ID" value="NZ_JAVRHT010000001.1"/>
</dbReference>
<name>A0ABU3BLV4_9BACT</name>
<dbReference type="GO" id="GO:0016853">
    <property type="term" value="F:isomerase activity"/>
    <property type="evidence" value="ECO:0007669"/>
    <property type="project" value="UniProtKB-KW"/>
</dbReference>
<dbReference type="Pfam" id="PF01261">
    <property type="entry name" value="AP_endonuc_2"/>
    <property type="match status" value="1"/>
</dbReference>
<dbReference type="InterPro" id="IPR050312">
    <property type="entry name" value="IolE/XylAMocC-like"/>
</dbReference>
<dbReference type="PANTHER" id="PTHR12110">
    <property type="entry name" value="HYDROXYPYRUVATE ISOMERASE"/>
    <property type="match status" value="1"/>
</dbReference>
<reference evidence="2 3" key="1">
    <citation type="submission" date="2023-09" db="EMBL/GenBank/DDBJ databases">
        <authorList>
            <person name="Rey-Velasco X."/>
        </authorList>
    </citation>
    <scope>NUCLEOTIDE SEQUENCE [LARGE SCALE GENOMIC DNA]</scope>
    <source>
        <strain evidence="2 3">F394</strain>
    </source>
</reference>
<proteinExistence type="predicted"/>
<dbReference type="EMBL" id="JAVRHT010000001">
    <property type="protein sequence ID" value="MDT0630250.1"/>
    <property type="molecule type" value="Genomic_DNA"/>
</dbReference>
<dbReference type="PANTHER" id="PTHR12110:SF21">
    <property type="entry name" value="XYLOSE ISOMERASE-LIKE TIM BARREL DOMAIN-CONTAINING PROTEIN"/>
    <property type="match status" value="1"/>
</dbReference>
<dbReference type="SUPFAM" id="SSF51658">
    <property type="entry name" value="Xylose isomerase-like"/>
    <property type="match status" value="1"/>
</dbReference>
<gene>
    <name evidence="2" type="ORF">RM540_00680</name>
</gene>
<dbReference type="InterPro" id="IPR036237">
    <property type="entry name" value="Xyl_isomerase-like_sf"/>
</dbReference>
<evidence type="ECO:0000313" key="3">
    <source>
        <dbReference type="Proteomes" id="UP001267426"/>
    </source>
</evidence>
<keyword evidence="2" id="KW-0413">Isomerase</keyword>
<protein>
    <submittedName>
        <fullName evidence="2">Sugar phosphate isomerase/epimerase</fullName>
    </submittedName>
</protein>
<feature type="domain" description="Xylose isomerase-like TIM barrel" evidence="1">
    <location>
        <begin position="23"/>
        <end position="317"/>
    </location>
</feature>
<dbReference type="Proteomes" id="UP001267426">
    <property type="component" value="Unassembled WGS sequence"/>
</dbReference>
<accession>A0ABU3BLV4</accession>
<dbReference type="InterPro" id="IPR013022">
    <property type="entry name" value="Xyl_isomerase-like_TIM-brl"/>
</dbReference>
<organism evidence="2 3">
    <name type="scientific">Rubrivirga litoralis</name>
    <dbReference type="NCBI Taxonomy" id="3075598"/>
    <lineage>
        <taxon>Bacteria</taxon>
        <taxon>Pseudomonadati</taxon>
        <taxon>Rhodothermota</taxon>
        <taxon>Rhodothermia</taxon>
        <taxon>Rhodothermales</taxon>
        <taxon>Rubricoccaceae</taxon>
        <taxon>Rubrivirga</taxon>
    </lineage>
</organism>
<comment type="caution">
    <text evidence="2">The sequence shown here is derived from an EMBL/GenBank/DDBJ whole genome shotgun (WGS) entry which is preliminary data.</text>
</comment>